<dbReference type="KEGG" id="mcha:111022120"/>
<dbReference type="AlphaFoldDB" id="A0A6J1DL50"/>
<evidence type="ECO:0000256" key="1">
    <source>
        <dbReference type="SAM" id="Phobius"/>
    </source>
</evidence>
<dbReference type="Proteomes" id="UP000504603">
    <property type="component" value="Unplaced"/>
</dbReference>
<keyword evidence="1" id="KW-0472">Membrane</keyword>
<keyword evidence="1" id="KW-1133">Transmembrane helix</keyword>
<evidence type="ECO:0000313" key="2">
    <source>
        <dbReference type="Proteomes" id="UP000504603"/>
    </source>
</evidence>
<feature type="transmembrane region" description="Helical" evidence="1">
    <location>
        <begin position="108"/>
        <end position="128"/>
    </location>
</feature>
<sequence length="176" mass="20629">MVGLLSWQHYKNIVVWRRKLGTKQIFVARKAMKLFIVAKQATKRNSSLEKRQKKLSSPTATRSDAECKGVTKFQFRRPILSSQRKEGCVLALGDEIVFVAPFQNPKPFFLPHFSFLLLSFLSGFLLYFQSPSPLMTYCRCFFHYFADFVLSSLRRSNEKLPRSLWVEFKSRDNVFR</sequence>
<organism evidence="2 3">
    <name type="scientific">Momordica charantia</name>
    <name type="common">Bitter gourd</name>
    <name type="synonym">Balsam pear</name>
    <dbReference type="NCBI Taxonomy" id="3673"/>
    <lineage>
        <taxon>Eukaryota</taxon>
        <taxon>Viridiplantae</taxon>
        <taxon>Streptophyta</taxon>
        <taxon>Embryophyta</taxon>
        <taxon>Tracheophyta</taxon>
        <taxon>Spermatophyta</taxon>
        <taxon>Magnoliopsida</taxon>
        <taxon>eudicotyledons</taxon>
        <taxon>Gunneridae</taxon>
        <taxon>Pentapetalae</taxon>
        <taxon>rosids</taxon>
        <taxon>fabids</taxon>
        <taxon>Cucurbitales</taxon>
        <taxon>Cucurbitaceae</taxon>
        <taxon>Momordiceae</taxon>
        <taxon>Momordica</taxon>
    </lineage>
</organism>
<accession>A0A6J1DL50</accession>
<keyword evidence="2" id="KW-1185">Reference proteome</keyword>
<gene>
    <name evidence="3" type="primary">LOC111022120</name>
</gene>
<name>A0A6J1DL50_MOMCH</name>
<dbReference type="GeneID" id="111022120"/>
<evidence type="ECO:0000313" key="3">
    <source>
        <dbReference type="RefSeq" id="XP_022154975.1"/>
    </source>
</evidence>
<proteinExistence type="predicted"/>
<keyword evidence="1" id="KW-0812">Transmembrane</keyword>
<protein>
    <submittedName>
        <fullName evidence="3">Uncharacterized protein LOC111022120</fullName>
    </submittedName>
</protein>
<reference evidence="3" key="1">
    <citation type="submission" date="2025-08" db="UniProtKB">
        <authorList>
            <consortium name="RefSeq"/>
        </authorList>
    </citation>
    <scope>IDENTIFICATION</scope>
    <source>
        <strain evidence="3">OHB3-1</strain>
    </source>
</reference>
<dbReference type="RefSeq" id="XP_022154975.1">
    <property type="nucleotide sequence ID" value="XM_022299283.1"/>
</dbReference>